<dbReference type="InterPro" id="IPR050154">
    <property type="entry name" value="UbiB_kinase"/>
</dbReference>
<accession>A0A7V2WU84</accession>
<organism evidence="3">
    <name type="scientific">Leucothrix mucor</name>
    <dbReference type="NCBI Taxonomy" id="45248"/>
    <lineage>
        <taxon>Bacteria</taxon>
        <taxon>Pseudomonadati</taxon>
        <taxon>Pseudomonadota</taxon>
        <taxon>Gammaproteobacteria</taxon>
        <taxon>Thiotrichales</taxon>
        <taxon>Thiotrichaceae</taxon>
        <taxon>Leucothrix</taxon>
    </lineage>
</organism>
<dbReference type="PROSITE" id="PS50011">
    <property type="entry name" value="PROTEIN_KINASE_DOM"/>
    <property type="match status" value="1"/>
</dbReference>
<comment type="caution">
    <text evidence="3">The sequence shown here is derived from an EMBL/GenBank/DDBJ whole genome shotgun (WGS) entry which is preliminary data.</text>
</comment>
<dbReference type="SUPFAM" id="SSF56112">
    <property type="entry name" value="Protein kinase-like (PK-like)"/>
    <property type="match status" value="1"/>
</dbReference>
<dbReference type="PANTHER" id="PTHR10566">
    <property type="entry name" value="CHAPERONE-ACTIVITY OF BC1 COMPLEX CABC1 -RELATED"/>
    <property type="match status" value="1"/>
</dbReference>
<dbReference type="Pfam" id="PF03109">
    <property type="entry name" value="ABC1"/>
    <property type="match status" value="1"/>
</dbReference>
<dbReference type="EMBL" id="DRMS01000047">
    <property type="protein sequence ID" value="HFC91417.1"/>
    <property type="molecule type" value="Genomic_DNA"/>
</dbReference>
<proteinExistence type="inferred from homology"/>
<evidence type="ECO:0000256" key="1">
    <source>
        <dbReference type="ARBA" id="ARBA00009670"/>
    </source>
</evidence>
<reference evidence="3" key="1">
    <citation type="journal article" date="2020" name="mSystems">
        <title>Genome- and Community-Level Interaction Insights into Carbon Utilization and Element Cycling Functions of Hydrothermarchaeota in Hydrothermal Sediment.</title>
        <authorList>
            <person name="Zhou Z."/>
            <person name="Liu Y."/>
            <person name="Xu W."/>
            <person name="Pan J."/>
            <person name="Luo Z.H."/>
            <person name="Li M."/>
        </authorList>
    </citation>
    <scope>NUCLEOTIDE SEQUENCE [LARGE SCALE GENOMIC DNA]</scope>
    <source>
        <strain evidence="3">HyVt-493</strain>
    </source>
</reference>
<dbReference type="InterPro" id="IPR004147">
    <property type="entry name" value="ABC1_dom"/>
</dbReference>
<dbReference type="Proteomes" id="UP000885750">
    <property type="component" value="Unassembled WGS sequence"/>
</dbReference>
<protein>
    <submittedName>
        <fullName evidence="3">Ubiquinone biosynthesis regulatory protein kinase UbiB</fullName>
    </submittedName>
</protein>
<dbReference type="InterPro" id="IPR000719">
    <property type="entry name" value="Prot_kinase_dom"/>
</dbReference>
<gene>
    <name evidence="3" type="ORF">ENJ51_01245</name>
</gene>
<keyword evidence="3" id="KW-0830">Ubiquinone</keyword>
<evidence type="ECO:0000313" key="3">
    <source>
        <dbReference type="EMBL" id="HFC91417.1"/>
    </source>
</evidence>
<feature type="domain" description="Protein kinase" evidence="2">
    <location>
        <begin position="124"/>
        <end position="298"/>
    </location>
</feature>
<dbReference type="PANTHER" id="PTHR10566:SF113">
    <property type="entry name" value="PROTEIN ACTIVITY OF BC1 COMPLEX KINASE 7, CHLOROPLASTIC"/>
    <property type="match status" value="1"/>
</dbReference>
<comment type="similarity">
    <text evidence="1">Belongs to the protein kinase superfamily. ADCK protein kinase family.</text>
</comment>
<feature type="non-terminal residue" evidence="3">
    <location>
        <position position="298"/>
    </location>
</feature>
<name>A0A7V2WU84_LEUMU</name>
<dbReference type="InterPro" id="IPR011009">
    <property type="entry name" value="Kinase-like_dom_sf"/>
</dbReference>
<dbReference type="AlphaFoldDB" id="A0A7V2WU84"/>
<dbReference type="GO" id="GO:0004672">
    <property type="term" value="F:protein kinase activity"/>
    <property type="evidence" value="ECO:0007669"/>
    <property type="project" value="InterPro"/>
</dbReference>
<evidence type="ECO:0000259" key="2">
    <source>
        <dbReference type="PROSITE" id="PS50011"/>
    </source>
</evidence>
<sequence>MNIVNQTLRMIEINRVLIRYGLDDLFYSLPALKKFRFIYHLSPWNWKKKEPMSRGEKIRLALEDLGPVFIKLGQMLSTRRDMLDEDIADELAKLQDNVPPFPTPLARKIIERELDQPINAIFKTFEDKPLASASIAQVHSATLHSGESVIVKVVRPEIEKTIRHDIELMYLMAKVLQRSGNTGKRLRPVEVVKEYEKTIIDELDLLREAANAGQLRRNFKESKDLYIPDIYWNQSSTNVLVMERIYGVPSGDIALLNAQGVNMKRLAERGVEIFFTQVFTHNFFHADMHPGNIFIDAS</sequence>
<dbReference type="GO" id="GO:0005524">
    <property type="term" value="F:ATP binding"/>
    <property type="evidence" value="ECO:0007669"/>
    <property type="project" value="InterPro"/>
</dbReference>